<accession>A0A6J4JIL5</accession>
<protein>
    <recommendedName>
        <fullName evidence="3">BIG2 domain-containing protein</fullName>
    </recommendedName>
</protein>
<feature type="region of interest" description="Disordered" evidence="1">
    <location>
        <begin position="278"/>
        <end position="297"/>
    </location>
</feature>
<feature type="signal peptide" evidence="2">
    <location>
        <begin position="1"/>
        <end position="18"/>
    </location>
</feature>
<name>A0A6J4JIL5_9BACT</name>
<evidence type="ECO:0000259" key="3">
    <source>
        <dbReference type="Pfam" id="PF02368"/>
    </source>
</evidence>
<dbReference type="AlphaFoldDB" id="A0A6J4JIL5"/>
<keyword evidence="2" id="KW-0732">Signal</keyword>
<gene>
    <name evidence="4" type="ORF">AVDCRST_MAG63-3569</name>
</gene>
<dbReference type="InterPro" id="IPR008964">
    <property type="entry name" value="Invasin/intimin_cell_adhesion"/>
</dbReference>
<dbReference type="PROSITE" id="PS51257">
    <property type="entry name" value="PROKAR_LIPOPROTEIN"/>
    <property type="match status" value="1"/>
</dbReference>
<dbReference type="Pfam" id="PF02368">
    <property type="entry name" value="Big_2"/>
    <property type="match status" value="1"/>
</dbReference>
<sequence length="417" mass="41781">MKYLSICVLFAFALSLLAGCGGGGSNAADANKGAASFTVVWPERSRLIPLRAESIKIDATQGGRPVATSQVVARPASGTNTSTVTFPQLPIGNVDITATAYPAADATGTAQAVGSVTVRINPDQTTQATLTMGSTIASLVLSVGTDLGFTVGDFGLTIQVSARDVNGDVVLLPTDDSPPTLPSTLSFQSTDTGVVTVDADGFVTPVASGDAQIIVTETESTVTAAVNVRVRGQVASLQFEQANPSVPVGGVVPLSVIAKDNVGNEVPIPADRIRYETSDPQTATVTPGGEGAPFPGGRVTGVKAGTVTITATDPATGLTATTTVTVTAGGGAGALVVSPSEVTLPPDGQQQFTATIDGQPVAVNWSVSGGGSVSGSIDDDGLYTAPPVDPGVPLTVTAETADNKTATATVTIQEDDE</sequence>
<reference evidence="4" key="1">
    <citation type="submission" date="2020-02" db="EMBL/GenBank/DDBJ databases">
        <authorList>
            <person name="Meier V. D."/>
        </authorList>
    </citation>
    <scope>NUCLEOTIDE SEQUENCE</scope>
    <source>
        <strain evidence="4">AVDCRST_MAG63</strain>
    </source>
</reference>
<evidence type="ECO:0000256" key="2">
    <source>
        <dbReference type="SAM" id="SignalP"/>
    </source>
</evidence>
<dbReference type="SUPFAM" id="SSF49373">
    <property type="entry name" value="Invasin/intimin cell-adhesion fragments"/>
    <property type="match status" value="2"/>
</dbReference>
<evidence type="ECO:0000313" key="4">
    <source>
        <dbReference type="EMBL" id="CAA9280829.1"/>
    </source>
</evidence>
<dbReference type="Gene3D" id="2.60.40.1080">
    <property type="match status" value="3"/>
</dbReference>
<proteinExistence type="predicted"/>
<dbReference type="InterPro" id="IPR003343">
    <property type="entry name" value="Big_2"/>
</dbReference>
<feature type="chain" id="PRO_5026876262" description="BIG2 domain-containing protein" evidence="2">
    <location>
        <begin position="19"/>
        <end position="417"/>
    </location>
</feature>
<evidence type="ECO:0000256" key="1">
    <source>
        <dbReference type="SAM" id="MobiDB-lite"/>
    </source>
</evidence>
<organism evidence="4">
    <name type="scientific">uncultured Armatimonadetes bacterium</name>
    <dbReference type="NCBI Taxonomy" id="157466"/>
    <lineage>
        <taxon>Bacteria</taxon>
        <taxon>Bacillati</taxon>
        <taxon>Armatimonadota</taxon>
        <taxon>environmental samples</taxon>
    </lineage>
</organism>
<feature type="domain" description="BIG2" evidence="3">
    <location>
        <begin position="234"/>
        <end position="324"/>
    </location>
</feature>
<dbReference type="EMBL" id="CADCTO010000472">
    <property type="protein sequence ID" value="CAA9280829.1"/>
    <property type="molecule type" value="Genomic_DNA"/>
</dbReference>